<feature type="signal peptide" evidence="1">
    <location>
        <begin position="1"/>
        <end position="38"/>
    </location>
</feature>
<organism evidence="3 4">
    <name type="scientific">Cohnella yongneupensis</name>
    <dbReference type="NCBI Taxonomy" id="425006"/>
    <lineage>
        <taxon>Bacteria</taxon>
        <taxon>Bacillati</taxon>
        <taxon>Bacillota</taxon>
        <taxon>Bacilli</taxon>
        <taxon>Bacillales</taxon>
        <taxon>Paenibacillaceae</taxon>
        <taxon>Cohnella</taxon>
    </lineage>
</organism>
<feature type="domain" description="Endo-beta-1,6-galactanase-like" evidence="2">
    <location>
        <begin position="105"/>
        <end position="238"/>
    </location>
</feature>
<dbReference type="Pfam" id="PF14587">
    <property type="entry name" value="Glyco_hydr_30_2"/>
    <property type="match status" value="1"/>
</dbReference>
<name>A0ABW0R537_9BACL</name>
<keyword evidence="1" id="KW-0732">Signal</keyword>
<dbReference type="GO" id="GO:0016787">
    <property type="term" value="F:hydrolase activity"/>
    <property type="evidence" value="ECO:0007669"/>
    <property type="project" value="UniProtKB-KW"/>
</dbReference>
<dbReference type="SUPFAM" id="SSF51011">
    <property type="entry name" value="Glycosyl hydrolase domain"/>
    <property type="match status" value="1"/>
</dbReference>
<dbReference type="Proteomes" id="UP001596108">
    <property type="component" value="Unassembled WGS sequence"/>
</dbReference>
<feature type="chain" id="PRO_5047186057" evidence="1">
    <location>
        <begin position="39"/>
        <end position="895"/>
    </location>
</feature>
<dbReference type="Gene3D" id="3.20.20.80">
    <property type="entry name" value="Glycosidases"/>
    <property type="match status" value="1"/>
</dbReference>
<keyword evidence="4" id="KW-1185">Reference proteome</keyword>
<dbReference type="Gene3D" id="2.60.40.1180">
    <property type="entry name" value="Golgi alpha-mannosidase II"/>
    <property type="match status" value="1"/>
</dbReference>
<keyword evidence="3" id="KW-0378">Hydrolase</keyword>
<comment type="caution">
    <text evidence="3">The sequence shown here is derived from an EMBL/GenBank/DDBJ whole genome shotgun (WGS) entry which is preliminary data.</text>
</comment>
<dbReference type="InterPro" id="IPR039514">
    <property type="entry name" value="6GAL-like"/>
</dbReference>
<dbReference type="PANTHER" id="PTHR42767">
    <property type="entry name" value="ENDO-BETA-1,6-GALACTANASE"/>
    <property type="match status" value="1"/>
</dbReference>
<dbReference type="EMBL" id="JBHSNC010000054">
    <property type="protein sequence ID" value="MFC5531460.1"/>
    <property type="molecule type" value="Genomic_DNA"/>
</dbReference>
<evidence type="ECO:0000256" key="1">
    <source>
        <dbReference type="SAM" id="SignalP"/>
    </source>
</evidence>
<evidence type="ECO:0000313" key="3">
    <source>
        <dbReference type="EMBL" id="MFC5531460.1"/>
    </source>
</evidence>
<reference evidence="4" key="1">
    <citation type="journal article" date="2019" name="Int. J. Syst. Evol. Microbiol.">
        <title>The Global Catalogue of Microorganisms (GCM) 10K type strain sequencing project: providing services to taxonomists for standard genome sequencing and annotation.</title>
        <authorList>
            <consortium name="The Broad Institute Genomics Platform"/>
            <consortium name="The Broad Institute Genome Sequencing Center for Infectious Disease"/>
            <person name="Wu L."/>
            <person name="Ma J."/>
        </authorList>
    </citation>
    <scope>NUCLEOTIDE SEQUENCE [LARGE SCALE GENOMIC DNA]</scope>
    <source>
        <strain evidence="4">CGMCC 1.18578</strain>
    </source>
</reference>
<accession>A0ABW0R537</accession>
<dbReference type="InterPro" id="IPR039743">
    <property type="entry name" value="6GAL/EXGAL"/>
</dbReference>
<proteinExistence type="predicted"/>
<sequence length="895" mass="97293">MMRLNAVSKKVISIVLGSVLLSGSIVSFGSSASAAATADINWYVNEQDIDGFGASDAFIETLGASGFQNYAEPARTQILDLLFNQTNGIGLSWIRNRIPIIEPSPGVWDWTKDPGQLFVMNEAKNRGVTRFFSTTWSPPGWMKTNGVANNGNGHLLTTQYQNYADYLSTYIREYKTRFNIDISAISIQNEPDNAPDYEGTLYTADELNNFIKNNLAPTFTRDAITAKVVAPETSWWSRTEGLINTSLNDPASNARIDIVAAHPYDGDYSILQTAKSKGKKVWATEVSTFEGMNDPSITDGLKWAKLIHNHMTVAESNAFFYWWLVSDSPAGGQGLINISTDNTTYSTNKRLFTFGNFSRFIRPGYKRIDATAQPVTGVYVSAYKDPVTNKLVVVAINDTTSSQSVNFKLNNVTGTTFTPYTTSASQNLAQGAVMNVTGDVLASALPAQSVTTFVGNVTPAAGLVMSDTLSNWDKIYSHTANLQITNIGTTETEGDTGVLQRTTNSTENIIYNVNNSVSLNLKAYFNDITSNSNNIKIYASSTNGNYVLQTASQDTPFATTGGWYRVNYTVGNLPANTHFIKIEIPANSKGYFTPVLSQVSITPGTTTTTTLTDPLSNWNSTFSHTANLQLTDIGSTVAEGDTSVAQRTTNTTENLIYNVAGSKSASVKIYFNDNTSDSNNIKIYASSTNGNYVLQTASQDTPFATTGSWYRVNYTVSNLPANTNFIKIEIPANSKGYFTPVISQVSITHDTTATTTLTDPLSNWNSAFSHTANLQLADIGSTATEGDTSVAQRTTNTTESMIYNAANSKTASVKIYFNDNTSDSNNIKIYASSTNGNYVLQTASQDTPFATAGSWYRVNYTVGNLPANTNFIKIEIPANTKGNFTPVISQVTITY</sequence>
<protein>
    <submittedName>
        <fullName evidence="3">Glycoside hydrolase</fullName>
    </submittedName>
</protein>
<evidence type="ECO:0000259" key="2">
    <source>
        <dbReference type="Pfam" id="PF14587"/>
    </source>
</evidence>
<dbReference type="InterPro" id="IPR013780">
    <property type="entry name" value="Glyco_hydro_b"/>
</dbReference>
<dbReference type="InterPro" id="IPR017853">
    <property type="entry name" value="GH"/>
</dbReference>
<evidence type="ECO:0000313" key="4">
    <source>
        <dbReference type="Proteomes" id="UP001596108"/>
    </source>
</evidence>
<dbReference type="SUPFAM" id="SSF51445">
    <property type="entry name" value="(Trans)glycosidases"/>
    <property type="match status" value="1"/>
</dbReference>
<dbReference type="PANTHER" id="PTHR42767:SF1">
    <property type="entry name" value="ENDO-BETA-1,6-GALACTANASE-LIKE DOMAIN-CONTAINING PROTEIN"/>
    <property type="match status" value="1"/>
</dbReference>
<dbReference type="RefSeq" id="WP_378113422.1">
    <property type="nucleotide sequence ID" value="NZ_JBHSNC010000054.1"/>
</dbReference>
<gene>
    <name evidence="3" type="ORF">ACFPQ4_18735</name>
</gene>